<dbReference type="EMBL" id="JBHMBS010000017">
    <property type="protein sequence ID" value="MFB9679700.1"/>
    <property type="molecule type" value="Genomic_DNA"/>
</dbReference>
<feature type="compositionally biased region" description="Low complexity" evidence="4">
    <location>
        <begin position="264"/>
        <end position="289"/>
    </location>
</feature>
<dbReference type="PRINTS" id="PR00081">
    <property type="entry name" value="GDHRDH"/>
</dbReference>
<accession>A0ABV5TKQ6</accession>
<dbReference type="PANTHER" id="PTHR45024:SF2">
    <property type="entry name" value="SCP2 DOMAIN-CONTAINING PROTEIN"/>
    <property type="match status" value="1"/>
</dbReference>
<sequence length="330" mass="33664">MGSLDGQVIVITGGGRGLGRAFALHLAGLGARLVVNNRNRVVDENGLGPADHVVREIRDAGGEAVAEHGDVADPATARHLVELALDTWGGIDACVTSAAVSGPAMFHRSSPEAFEAVIRTNVLGTAQVAAACSAVMRERRHGRIVLVASTAGLHGEPTVSAYAASKGAVIALGRTVAAEGAGRGVFTNVLLPYALTQMTESGMASEHRHLMDPAAVAPVVAALCDPRSTLNGEVIVAAGGGLRSADSVEWGTVLTSETASGTIPAATSGTAPETPPEAASETPPETIPEGSGGLTPARLAELLERSRKGPAHRYANAQDGFLDLAEEMTR</sequence>
<evidence type="ECO:0000259" key="5">
    <source>
        <dbReference type="SMART" id="SM00822"/>
    </source>
</evidence>
<comment type="similarity">
    <text evidence="1 3">Belongs to the short-chain dehydrogenases/reductases (SDR) family.</text>
</comment>
<name>A0ABV5TKQ6_9ACTN</name>
<dbReference type="InterPro" id="IPR051687">
    <property type="entry name" value="Peroxisomal_Beta-Oxidation"/>
</dbReference>
<evidence type="ECO:0000313" key="6">
    <source>
        <dbReference type="EMBL" id="MFB9679700.1"/>
    </source>
</evidence>
<dbReference type="Proteomes" id="UP001589610">
    <property type="component" value="Unassembled WGS sequence"/>
</dbReference>
<organism evidence="6 7">
    <name type="scientific">Streptosporangium vulgare</name>
    <dbReference type="NCBI Taxonomy" id="46190"/>
    <lineage>
        <taxon>Bacteria</taxon>
        <taxon>Bacillati</taxon>
        <taxon>Actinomycetota</taxon>
        <taxon>Actinomycetes</taxon>
        <taxon>Streptosporangiales</taxon>
        <taxon>Streptosporangiaceae</taxon>
        <taxon>Streptosporangium</taxon>
    </lineage>
</organism>
<keyword evidence="2 6" id="KW-0560">Oxidoreductase</keyword>
<dbReference type="PROSITE" id="PS00061">
    <property type="entry name" value="ADH_SHORT"/>
    <property type="match status" value="1"/>
</dbReference>
<evidence type="ECO:0000256" key="1">
    <source>
        <dbReference type="ARBA" id="ARBA00006484"/>
    </source>
</evidence>
<gene>
    <name evidence="6" type="ORF">ACFFRH_29810</name>
</gene>
<reference evidence="6 7" key="1">
    <citation type="submission" date="2024-09" db="EMBL/GenBank/DDBJ databases">
        <authorList>
            <person name="Sun Q."/>
            <person name="Mori K."/>
        </authorList>
    </citation>
    <scope>NUCLEOTIDE SEQUENCE [LARGE SCALE GENOMIC DNA]</scope>
    <source>
        <strain evidence="6 7">JCM 3028</strain>
    </source>
</reference>
<comment type="caution">
    <text evidence="6">The sequence shown here is derived from an EMBL/GenBank/DDBJ whole genome shotgun (WGS) entry which is preliminary data.</text>
</comment>
<dbReference type="InterPro" id="IPR002347">
    <property type="entry name" value="SDR_fam"/>
</dbReference>
<dbReference type="Pfam" id="PF00106">
    <property type="entry name" value="adh_short"/>
    <property type="match status" value="1"/>
</dbReference>
<evidence type="ECO:0000256" key="2">
    <source>
        <dbReference type="ARBA" id="ARBA00023002"/>
    </source>
</evidence>
<dbReference type="SMART" id="SM00822">
    <property type="entry name" value="PKS_KR"/>
    <property type="match status" value="1"/>
</dbReference>
<protein>
    <submittedName>
        <fullName evidence="6">SDR family NAD(P)-dependent oxidoreductase</fullName>
        <ecNumber evidence="6">1.1.1.-</ecNumber>
    </submittedName>
</protein>
<dbReference type="SUPFAM" id="SSF51735">
    <property type="entry name" value="NAD(P)-binding Rossmann-fold domains"/>
    <property type="match status" value="1"/>
</dbReference>
<dbReference type="PRINTS" id="PR00080">
    <property type="entry name" value="SDRFAMILY"/>
</dbReference>
<dbReference type="RefSeq" id="WP_386161038.1">
    <property type="nucleotide sequence ID" value="NZ_JBHMBS010000017.1"/>
</dbReference>
<dbReference type="InterPro" id="IPR036291">
    <property type="entry name" value="NAD(P)-bd_dom_sf"/>
</dbReference>
<feature type="domain" description="Ketoreductase" evidence="5">
    <location>
        <begin position="7"/>
        <end position="195"/>
    </location>
</feature>
<evidence type="ECO:0000256" key="3">
    <source>
        <dbReference type="RuleBase" id="RU000363"/>
    </source>
</evidence>
<proteinExistence type="inferred from homology"/>
<feature type="region of interest" description="Disordered" evidence="4">
    <location>
        <begin position="257"/>
        <end position="297"/>
    </location>
</feature>
<dbReference type="Gene3D" id="3.40.50.720">
    <property type="entry name" value="NAD(P)-binding Rossmann-like Domain"/>
    <property type="match status" value="1"/>
</dbReference>
<dbReference type="InterPro" id="IPR057326">
    <property type="entry name" value="KR_dom"/>
</dbReference>
<evidence type="ECO:0000313" key="7">
    <source>
        <dbReference type="Proteomes" id="UP001589610"/>
    </source>
</evidence>
<dbReference type="GO" id="GO:0016491">
    <property type="term" value="F:oxidoreductase activity"/>
    <property type="evidence" value="ECO:0007669"/>
    <property type="project" value="UniProtKB-KW"/>
</dbReference>
<dbReference type="InterPro" id="IPR020904">
    <property type="entry name" value="Sc_DH/Rdtase_CS"/>
</dbReference>
<keyword evidence="7" id="KW-1185">Reference proteome</keyword>
<evidence type="ECO:0000256" key="4">
    <source>
        <dbReference type="SAM" id="MobiDB-lite"/>
    </source>
</evidence>
<dbReference type="EC" id="1.1.1.-" evidence="6"/>
<dbReference type="PANTHER" id="PTHR45024">
    <property type="entry name" value="DEHYDROGENASES, SHORT CHAIN"/>
    <property type="match status" value="1"/>
</dbReference>